<feature type="domain" description="Glycosyl transferase family 1" evidence="3">
    <location>
        <begin position="186"/>
        <end position="331"/>
    </location>
</feature>
<dbReference type="PANTHER" id="PTHR45947:SF3">
    <property type="entry name" value="SULFOQUINOVOSYL TRANSFERASE SQD2"/>
    <property type="match status" value="1"/>
</dbReference>
<keyword evidence="6" id="KW-1185">Reference proteome</keyword>
<dbReference type="SUPFAM" id="SSF53756">
    <property type="entry name" value="UDP-Glycosyltransferase/glycogen phosphorylase"/>
    <property type="match status" value="1"/>
</dbReference>
<dbReference type="RefSeq" id="WP_344513610.1">
    <property type="nucleotide sequence ID" value="NZ_BAAAQD010000039.1"/>
</dbReference>
<keyword evidence="2" id="KW-0808">Transferase</keyword>
<dbReference type="Pfam" id="PF00534">
    <property type="entry name" value="Glycos_transf_1"/>
    <property type="match status" value="1"/>
</dbReference>
<dbReference type="PANTHER" id="PTHR45947">
    <property type="entry name" value="SULFOQUINOVOSYL TRANSFERASE SQD2"/>
    <property type="match status" value="1"/>
</dbReference>
<dbReference type="Proteomes" id="UP001501470">
    <property type="component" value="Unassembled WGS sequence"/>
</dbReference>
<gene>
    <name evidence="5" type="ORF">GCM10009827_107340</name>
</gene>
<proteinExistence type="predicted"/>
<feature type="domain" description="Glycosyltransferase subfamily 4-like N-terminal" evidence="4">
    <location>
        <begin position="15"/>
        <end position="172"/>
    </location>
</feature>
<evidence type="ECO:0000313" key="6">
    <source>
        <dbReference type="Proteomes" id="UP001501470"/>
    </source>
</evidence>
<organism evidence="5 6">
    <name type="scientific">Dactylosporangium maewongense</name>
    <dbReference type="NCBI Taxonomy" id="634393"/>
    <lineage>
        <taxon>Bacteria</taxon>
        <taxon>Bacillati</taxon>
        <taxon>Actinomycetota</taxon>
        <taxon>Actinomycetes</taxon>
        <taxon>Micromonosporales</taxon>
        <taxon>Micromonosporaceae</taxon>
        <taxon>Dactylosporangium</taxon>
    </lineage>
</organism>
<evidence type="ECO:0000256" key="1">
    <source>
        <dbReference type="ARBA" id="ARBA00022676"/>
    </source>
</evidence>
<dbReference type="Gene3D" id="3.40.50.2000">
    <property type="entry name" value="Glycogen Phosphorylase B"/>
    <property type="match status" value="2"/>
</dbReference>
<dbReference type="InterPro" id="IPR050194">
    <property type="entry name" value="Glycosyltransferase_grp1"/>
</dbReference>
<evidence type="ECO:0008006" key="7">
    <source>
        <dbReference type="Google" id="ProtNLM"/>
    </source>
</evidence>
<sequence length="387" mass="40933">MRITHVTDVFLPRLGGIELQVDDLSSRQLHSGHQPTVLTTTAPGADTADAVPVRRLGHGTAGIGPYRVVREPLLLRALRADRPDVVHAHISAFSPLAWTLTRLAAADGIPTVVTVHSMWHDIVPLVRRYARRYGAASWPVTWTAVSTAAAAAVQDALDGAPVAVLPNGIDPAAWLAPPAPRTGAAPTLISVLRMVRRKRPAALLDLLLVMRTVRPGGFRAVLVGDGPLLPGLRRRVAAAGAEADIVLAGALDRPAIRALLAAADLYVAPARHESFGIAALEARSAGLPVVARAGSGIADFIRDGTEGWLVHSDDDLRGTVESLLDDPARLTAVARHNRAVAPGVSWGTVLAAADALYDTAAHRQCRLPVHCRGQFVSPRNPSISYTL</sequence>
<protein>
    <recommendedName>
        <fullName evidence="7">Glycosyltransferase involved in cell wall biosynthesis</fullName>
    </recommendedName>
</protein>
<dbReference type="InterPro" id="IPR001296">
    <property type="entry name" value="Glyco_trans_1"/>
</dbReference>
<accession>A0ABP4NWT6</accession>
<comment type="caution">
    <text evidence="5">The sequence shown here is derived from an EMBL/GenBank/DDBJ whole genome shotgun (WGS) entry which is preliminary data.</text>
</comment>
<evidence type="ECO:0000259" key="4">
    <source>
        <dbReference type="Pfam" id="PF13439"/>
    </source>
</evidence>
<keyword evidence="1" id="KW-0328">Glycosyltransferase</keyword>
<dbReference type="CDD" id="cd03801">
    <property type="entry name" value="GT4_PimA-like"/>
    <property type="match status" value="1"/>
</dbReference>
<reference evidence="6" key="1">
    <citation type="journal article" date="2019" name="Int. J. Syst. Evol. Microbiol.">
        <title>The Global Catalogue of Microorganisms (GCM) 10K type strain sequencing project: providing services to taxonomists for standard genome sequencing and annotation.</title>
        <authorList>
            <consortium name="The Broad Institute Genomics Platform"/>
            <consortium name="The Broad Institute Genome Sequencing Center for Infectious Disease"/>
            <person name="Wu L."/>
            <person name="Ma J."/>
        </authorList>
    </citation>
    <scope>NUCLEOTIDE SEQUENCE [LARGE SCALE GENOMIC DNA]</scope>
    <source>
        <strain evidence="6">JCM 15933</strain>
    </source>
</reference>
<dbReference type="EMBL" id="BAAAQD010000039">
    <property type="protein sequence ID" value="GAA1568174.1"/>
    <property type="molecule type" value="Genomic_DNA"/>
</dbReference>
<evidence type="ECO:0000256" key="2">
    <source>
        <dbReference type="ARBA" id="ARBA00022679"/>
    </source>
</evidence>
<dbReference type="InterPro" id="IPR028098">
    <property type="entry name" value="Glyco_trans_4-like_N"/>
</dbReference>
<evidence type="ECO:0000259" key="3">
    <source>
        <dbReference type="Pfam" id="PF00534"/>
    </source>
</evidence>
<evidence type="ECO:0000313" key="5">
    <source>
        <dbReference type="EMBL" id="GAA1568174.1"/>
    </source>
</evidence>
<dbReference type="Pfam" id="PF13439">
    <property type="entry name" value="Glyco_transf_4"/>
    <property type="match status" value="1"/>
</dbReference>
<name>A0ABP4NWT6_9ACTN</name>